<dbReference type="Proteomes" id="UP000593603">
    <property type="component" value="Segment"/>
</dbReference>
<accession>A0A7S6U302</accession>
<evidence type="ECO:0000313" key="1">
    <source>
        <dbReference type="EMBL" id="QOV06091.1"/>
    </source>
</evidence>
<name>A0A7S6U302_9CAUD</name>
<gene>
    <name evidence="1" type="ORF">CPT_Pasto_017</name>
</gene>
<proteinExistence type="predicted"/>
<protein>
    <submittedName>
        <fullName evidence="1">Uncharacterized protein</fullName>
    </submittedName>
</protein>
<sequence length="85" mass="9353">MIDKDALNSVNPEVVSLEALNLLDAVSDHQKEVQAVALAITLLAYCRRHGTDPGDIFTVANNVLASKHVETPNFIALKTYIRHEL</sequence>
<organism evidence="1 2">
    <name type="scientific">Rhizobium phage Pasto</name>
    <dbReference type="NCBI Taxonomy" id="2767575"/>
    <lineage>
        <taxon>Viruses</taxon>
        <taxon>Duplodnaviria</taxon>
        <taxon>Heunggongvirae</taxon>
        <taxon>Uroviricota</taxon>
        <taxon>Caudoviricetes</taxon>
        <taxon>Autographivirales</taxon>
        <taxon>Autographivirales incertae sedis</taxon>
        <taxon>Pastovirus</taxon>
        <taxon>Pastovirus pasto</taxon>
    </lineage>
</organism>
<reference evidence="1 2" key="1">
    <citation type="submission" date="2020-07" db="EMBL/GenBank/DDBJ databases">
        <title>Complete genome sequence of Rhizobium japonicum phage Pasto.</title>
        <authorList>
            <person name="Manuel N.S."/>
            <person name="Ravindran A."/>
            <person name="Newkirk H."/>
            <person name="Gonzalez C."/>
            <person name="Young R."/>
            <person name="Liu M."/>
        </authorList>
    </citation>
    <scope>NUCLEOTIDE SEQUENCE [LARGE SCALE GENOMIC DNA]</scope>
</reference>
<evidence type="ECO:0000313" key="2">
    <source>
        <dbReference type="Proteomes" id="UP000593603"/>
    </source>
</evidence>
<dbReference type="EMBL" id="MT708545">
    <property type="protein sequence ID" value="QOV06091.1"/>
    <property type="molecule type" value="Genomic_DNA"/>
</dbReference>
<keyword evidence="2" id="KW-1185">Reference proteome</keyword>